<dbReference type="EMBL" id="CAJGYM010000055">
    <property type="protein sequence ID" value="CAD6195454.1"/>
    <property type="molecule type" value="Genomic_DNA"/>
</dbReference>
<reference evidence="2" key="1">
    <citation type="submission" date="2020-10" db="EMBL/GenBank/DDBJ databases">
        <authorList>
            <person name="Kikuchi T."/>
        </authorList>
    </citation>
    <scope>NUCLEOTIDE SEQUENCE</scope>
    <source>
        <strain evidence="2">NKZ352</strain>
    </source>
</reference>
<gene>
    <name evidence="2" type="ORF">CAUJ_LOCUS11373</name>
</gene>
<evidence type="ECO:0000313" key="3">
    <source>
        <dbReference type="Proteomes" id="UP000835052"/>
    </source>
</evidence>
<keyword evidence="3" id="KW-1185">Reference proteome</keyword>
<name>A0A8S1HI76_9PELO</name>
<sequence length="78" mass="9235">MKSRNTLPRLRSPFPRQLRDQRAQTETPNIFTTPIWAVDLMRTRQSRIARKMATSPRRETLAAPFTERLFDDVTVLYD</sequence>
<dbReference type="Proteomes" id="UP000835052">
    <property type="component" value="Unassembled WGS sequence"/>
</dbReference>
<protein>
    <submittedName>
        <fullName evidence="2">Uncharacterized protein</fullName>
    </submittedName>
</protein>
<evidence type="ECO:0000313" key="2">
    <source>
        <dbReference type="EMBL" id="CAD6195454.1"/>
    </source>
</evidence>
<dbReference type="AlphaFoldDB" id="A0A8S1HI76"/>
<comment type="caution">
    <text evidence="2">The sequence shown here is derived from an EMBL/GenBank/DDBJ whole genome shotgun (WGS) entry which is preliminary data.</text>
</comment>
<evidence type="ECO:0000256" key="1">
    <source>
        <dbReference type="SAM" id="MobiDB-lite"/>
    </source>
</evidence>
<proteinExistence type="predicted"/>
<organism evidence="2 3">
    <name type="scientific">Caenorhabditis auriculariae</name>
    <dbReference type="NCBI Taxonomy" id="2777116"/>
    <lineage>
        <taxon>Eukaryota</taxon>
        <taxon>Metazoa</taxon>
        <taxon>Ecdysozoa</taxon>
        <taxon>Nematoda</taxon>
        <taxon>Chromadorea</taxon>
        <taxon>Rhabditida</taxon>
        <taxon>Rhabditina</taxon>
        <taxon>Rhabditomorpha</taxon>
        <taxon>Rhabditoidea</taxon>
        <taxon>Rhabditidae</taxon>
        <taxon>Peloderinae</taxon>
        <taxon>Caenorhabditis</taxon>
    </lineage>
</organism>
<feature type="region of interest" description="Disordered" evidence="1">
    <location>
        <begin position="1"/>
        <end position="26"/>
    </location>
</feature>
<accession>A0A8S1HI76</accession>